<organism evidence="1 2">
    <name type="scientific">Armillaria gallica</name>
    <name type="common">Bulbous honey fungus</name>
    <name type="synonym">Armillaria bulbosa</name>
    <dbReference type="NCBI Taxonomy" id="47427"/>
    <lineage>
        <taxon>Eukaryota</taxon>
        <taxon>Fungi</taxon>
        <taxon>Dikarya</taxon>
        <taxon>Basidiomycota</taxon>
        <taxon>Agaricomycotina</taxon>
        <taxon>Agaricomycetes</taxon>
        <taxon>Agaricomycetidae</taxon>
        <taxon>Agaricales</taxon>
        <taxon>Marasmiineae</taxon>
        <taxon>Physalacriaceae</taxon>
        <taxon>Armillaria</taxon>
    </lineage>
</organism>
<proteinExistence type="predicted"/>
<evidence type="ECO:0000313" key="2">
    <source>
        <dbReference type="Proteomes" id="UP000217790"/>
    </source>
</evidence>
<keyword evidence="2" id="KW-1185">Reference proteome</keyword>
<dbReference type="InParanoid" id="A0A2H3CN19"/>
<protein>
    <submittedName>
        <fullName evidence="1">Uncharacterized protein</fullName>
    </submittedName>
</protein>
<dbReference type="EMBL" id="KZ293708">
    <property type="protein sequence ID" value="PBK83250.1"/>
    <property type="molecule type" value="Genomic_DNA"/>
</dbReference>
<sequence length="164" mass="18527">MPMAGTQLRTEKADEHYIQGKSTTENRFAKVFSISLGYQTILGTKTSCDDRAGLQGSQEDEQILQYPGTLHAPVSAKSPSGKMMIAYKEVMNVGRNRTFMIRYSVLKRLVGRENSPYDKLRDCVKDLDYHARYPSTSVQRQRGENAGVQRLVREAVFAAGLPYW</sequence>
<dbReference type="AlphaFoldDB" id="A0A2H3CN19"/>
<accession>A0A2H3CN19</accession>
<name>A0A2H3CN19_ARMGA</name>
<gene>
    <name evidence="1" type="ORF">ARMGADRAFT_1038044</name>
</gene>
<evidence type="ECO:0000313" key="1">
    <source>
        <dbReference type="EMBL" id="PBK83250.1"/>
    </source>
</evidence>
<reference evidence="2" key="1">
    <citation type="journal article" date="2017" name="Nat. Ecol. Evol.">
        <title>Genome expansion and lineage-specific genetic innovations in the forest pathogenic fungi Armillaria.</title>
        <authorList>
            <person name="Sipos G."/>
            <person name="Prasanna A.N."/>
            <person name="Walter M.C."/>
            <person name="O'Connor E."/>
            <person name="Balint B."/>
            <person name="Krizsan K."/>
            <person name="Kiss B."/>
            <person name="Hess J."/>
            <person name="Varga T."/>
            <person name="Slot J."/>
            <person name="Riley R."/>
            <person name="Boka B."/>
            <person name="Rigling D."/>
            <person name="Barry K."/>
            <person name="Lee J."/>
            <person name="Mihaltcheva S."/>
            <person name="LaButti K."/>
            <person name="Lipzen A."/>
            <person name="Waldron R."/>
            <person name="Moloney N.M."/>
            <person name="Sperisen C."/>
            <person name="Kredics L."/>
            <person name="Vagvoelgyi C."/>
            <person name="Patrignani A."/>
            <person name="Fitzpatrick D."/>
            <person name="Nagy I."/>
            <person name="Doyle S."/>
            <person name="Anderson J.B."/>
            <person name="Grigoriev I.V."/>
            <person name="Gueldener U."/>
            <person name="Muensterkoetter M."/>
            <person name="Nagy L.G."/>
        </authorList>
    </citation>
    <scope>NUCLEOTIDE SEQUENCE [LARGE SCALE GENOMIC DNA]</scope>
    <source>
        <strain evidence="2">Ar21-2</strain>
    </source>
</reference>
<dbReference type="Proteomes" id="UP000217790">
    <property type="component" value="Unassembled WGS sequence"/>
</dbReference>